<accession>A0A0S6U9Z1</accession>
<evidence type="ECO:0000256" key="3">
    <source>
        <dbReference type="ARBA" id="ARBA00022737"/>
    </source>
</evidence>
<dbReference type="PIRSF" id="PIRSF000139">
    <property type="entry name" value="Glc_ox_4Fe-4S"/>
    <property type="match status" value="1"/>
</dbReference>
<keyword evidence="6" id="KW-0813">Transport</keyword>
<dbReference type="InterPro" id="IPR012257">
    <property type="entry name" value="Glc_ox_4Fe-4S"/>
</dbReference>
<name>A0A0S6U9Z1_NEOTH</name>
<comment type="catalytic activity">
    <reaction evidence="6">
        <text>glycolate + A = glyoxylate + AH2</text>
        <dbReference type="Rhea" id="RHEA:21264"/>
        <dbReference type="ChEBI" id="CHEBI:13193"/>
        <dbReference type="ChEBI" id="CHEBI:17499"/>
        <dbReference type="ChEBI" id="CHEBI:29805"/>
        <dbReference type="ChEBI" id="CHEBI:36655"/>
        <dbReference type="EC" id="1.1.99.14"/>
    </reaction>
</comment>
<evidence type="ECO:0000256" key="4">
    <source>
        <dbReference type="ARBA" id="ARBA00023004"/>
    </source>
</evidence>
<dbReference type="EMBL" id="DF238840">
    <property type="protein sequence ID" value="GAF25802.1"/>
    <property type="molecule type" value="Genomic_DNA"/>
</dbReference>
<dbReference type="Proteomes" id="UP000063718">
    <property type="component" value="Unassembled WGS sequence"/>
</dbReference>
<proteinExistence type="predicted"/>
<reference evidence="8" key="1">
    <citation type="journal article" date="2014" name="Gene">
        <title>Genome-guided analysis of transformation efficiency and carbon dioxide assimilation by Moorella thermoacetica Y72.</title>
        <authorList>
            <person name="Tsukahara K."/>
            <person name="Kita A."/>
            <person name="Nakashimada Y."/>
            <person name="Hoshino T."/>
            <person name="Murakami K."/>
        </authorList>
    </citation>
    <scope>NUCLEOTIDE SEQUENCE [LARGE SCALE GENOMIC DNA]</scope>
    <source>
        <strain evidence="8">Y72</strain>
    </source>
</reference>
<evidence type="ECO:0000256" key="5">
    <source>
        <dbReference type="ARBA" id="ARBA00023014"/>
    </source>
</evidence>
<dbReference type="InterPro" id="IPR009051">
    <property type="entry name" value="Helical_ferredxn"/>
</dbReference>
<evidence type="ECO:0000256" key="1">
    <source>
        <dbReference type="ARBA" id="ARBA00022485"/>
    </source>
</evidence>
<dbReference type="AlphaFoldDB" id="A0A0S6U9Z1"/>
<sequence>MVKTFRQREEDIVRCNRCGFCEEVCPTYKATGEEFSLARGRNRLMRQSMEGKLDLTKEPEINQHIYSCLLCGACVAACPSSVITDTMIKTARAEITRAKGQPFPIRMALRGVLANQRRLTLGAKVLRFYQRSGARWLARHIGFLNLMGSLGKAEGLLPAIPEKTLRVQLPQLLKKPMKPRHKVAYFAGCMINNFFTAVGEATLRVYQENDIEVVVPTSNCCGIPHEAYGDIEMQIKLAKENLDAFSRYEVEAIVTDCASCAHGLHSYAELLQDDPHYGPLAAQLAAKVKDASQYLVEIGFKKEMGPVNATVTYHDPCHAARGLKVKEQPREILKSIPGVKFVEMNESDWCCGGAGSYNVTHYELSHKILARKMDNFKKTGAEYLATSCPACLMQLAHGLDVYRLSGKAIHVMQILDQAYQNRAVRSKAKAG</sequence>
<keyword evidence="6" id="KW-0249">Electron transport</keyword>
<dbReference type="RefSeq" id="WP_025773629.1">
    <property type="nucleotide sequence ID" value="NZ_DF238840.1"/>
</dbReference>
<comment type="cofactor">
    <cofactor evidence="6">
        <name>[4Fe-4S] cluster</name>
        <dbReference type="ChEBI" id="CHEBI:49883"/>
    </cofactor>
    <text evidence="6">Binds 2 [4Fe-4S] clusters.</text>
</comment>
<dbReference type="PANTHER" id="PTHR32479">
    <property type="entry name" value="GLYCOLATE OXIDASE IRON-SULFUR SUBUNIT"/>
    <property type="match status" value="1"/>
</dbReference>
<dbReference type="PANTHER" id="PTHR32479:SF17">
    <property type="entry name" value="GLYCOLATE OXIDASE IRON-SULFUR SUBUNIT"/>
    <property type="match status" value="1"/>
</dbReference>
<dbReference type="Pfam" id="PF02754">
    <property type="entry name" value="CCG"/>
    <property type="match status" value="2"/>
</dbReference>
<evidence type="ECO:0000259" key="7">
    <source>
        <dbReference type="PROSITE" id="PS51379"/>
    </source>
</evidence>
<dbReference type="InterPro" id="IPR004017">
    <property type="entry name" value="Cys_rich_dom"/>
</dbReference>
<dbReference type="GO" id="GO:0046872">
    <property type="term" value="F:metal ion binding"/>
    <property type="evidence" value="ECO:0007669"/>
    <property type="project" value="UniProtKB-UniRule"/>
</dbReference>
<dbReference type="EC" id="1.1.99.14" evidence="6"/>
<dbReference type="InterPro" id="IPR017896">
    <property type="entry name" value="4Fe4S_Fe-S-bd"/>
</dbReference>
<comment type="function">
    <text evidence="6">Component of a complex that catalyzes the oxidation of glycolate to glyoxylate.</text>
</comment>
<protein>
    <recommendedName>
        <fullName evidence="6">Glycolate oxidase iron-sulfur subunit</fullName>
        <ecNumber evidence="6">1.1.99.14</ecNumber>
    </recommendedName>
</protein>
<dbReference type="GO" id="GO:0051539">
    <property type="term" value="F:4 iron, 4 sulfur cluster binding"/>
    <property type="evidence" value="ECO:0007669"/>
    <property type="project" value="UniProtKB-UniRule"/>
</dbReference>
<feature type="domain" description="4Fe-4S ferredoxin-type" evidence="7">
    <location>
        <begin position="57"/>
        <end position="88"/>
    </location>
</feature>
<feature type="domain" description="4Fe-4S ferredoxin-type" evidence="7">
    <location>
        <begin position="6"/>
        <end position="35"/>
    </location>
</feature>
<dbReference type="Gene3D" id="1.10.1060.10">
    <property type="entry name" value="Alpha-helical ferredoxin"/>
    <property type="match status" value="1"/>
</dbReference>
<comment type="catalytic activity">
    <reaction evidence="6">
        <text>(R)-lactate + A = pyruvate + AH2</text>
        <dbReference type="Rhea" id="RHEA:15089"/>
        <dbReference type="ChEBI" id="CHEBI:13193"/>
        <dbReference type="ChEBI" id="CHEBI:15361"/>
        <dbReference type="ChEBI" id="CHEBI:16004"/>
        <dbReference type="ChEBI" id="CHEBI:17499"/>
    </reaction>
</comment>
<dbReference type="SUPFAM" id="SSF46548">
    <property type="entry name" value="alpha-helical ferredoxin"/>
    <property type="match status" value="1"/>
</dbReference>
<keyword evidence="1 6" id="KW-0004">4Fe-4S</keyword>
<organism evidence="8">
    <name type="scientific">Moorella thermoacetica Y72</name>
    <dbReference type="NCBI Taxonomy" id="1325331"/>
    <lineage>
        <taxon>Bacteria</taxon>
        <taxon>Bacillati</taxon>
        <taxon>Bacillota</taxon>
        <taxon>Clostridia</taxon>
        <taxon>Neomoorellales</taxon>
        <taxon>Neomoorellaceae</taxon>
        <taxon>Neomoorella</taxon>
    </lineage>
</organism>
<keyword evidence="2 6" id="KW-0479">Metal-binding</keyword>
<dbReference type="PROSITE" id="PS00198">
    <property type="entry name" value="4FE4S_FER_1"/>
    <property type="match status" value="2"/>
</dbReference>
<dbReference type="InterPro" id="IPR017900">
    <property type="entry name" value="4Fe4S_Fe_S_CS"/>
</dbReference>
<evidence type="ECO:0000256" key="2">
    <source>
        <dbReference type="ARBA" id="ARBA00022723"/>
    </source>
</evidence>
<dbReference type="Pfam" id="PF13183">
    <property type="entry name" value="Fer4_8"/>
    <property type="match status" value="1"/>
</dbReference>
<dbReference type="GO" id="GO:0019154">
    <property type="term" value="F:glycolate dehydrogenase activity"/>
    <property type="evidence" value="ECO:0007669"/>
    <property type="project" value="UniProtKB-EC"/>
</dbReference>
<gene>
    <name evidence="8" type="ORF">MTY_1139</name>
</gene>
<keyword evidence="3" id="KW-0677">Repeat</keyword>
<keyword evidence="4 6" id="KW-0408">Iron</keyword>
<evidence type="ECO:0000256" key="6">
    <source>
        <dbReference type="PIRNR" id="PIRNR000139"/>
    </source>
</evidence>
<dbReference type="PROSITE" id="PS51379">
    <property type="entry name" value="4FE4S_FER_2"/>
    <property type="match status" value="2"/>
</dbReference>
<evidence type="ECO:0000313" key="8">
    <source>
        <dbReference type="EMBL" id="GAF25802.1"/>
    </source>
</evidence>
<keyword evidence="5 6" id="KW-0411">Iron-sulfur</keyword>